<sequence>GDSEHRIFEYSCSDLVATADGRSILLLGFNDGHMMLLQQRYVDNETLLPTSMAFSSPAFNEKSNTKVSTIQQIPECEMIVN</sequence>
<evidence type="ECO:0000313" key="1">
    <source>
        <dbReference type="EMBL" id="GMT29486.1"/>
    </source>
</evidence>
<feature type="non-terminal residue" evidence="1">
    <location>
        <position position="81"/>
    </location>
</feature>
<dbReference type="EMBL" id="BTSY01000005">
    <property type="protein sequence ID" value="GMT29486.1"/>
    <property type="molecule type" value="Genomic_DNA"/>
</dbReference>
<gene>
    <name evidence="1" type="ORF">PFISCL1PPCAC_20783</name>
</gene>
<dbReference type="AlphaFoldDB" id="A0AAV5WC46"/>
<protein>
    <submittedName>
        <fullName evidence="1">Uncharacterized protein</fullName>
    </submittedName>
</protein>
<feature type="non-terminal residue" evidence="1">
    <location>
        <position position="1"/>
    </location>
</feature>
<comment type="caution">
    <text evidence="1">The sequence shown here is derived from an EMBL/GenBank/DDBJ whole genome shotgun (WGS) entry which is preliminary data.</text>
</comment>
<evidence type="ECO:0000313" key="2">
    <source>
        <dbReference type="Proteomes" id="UP001432322"/>
    </source>
</evidence>
<accession>A0AAV5WC46</accession>
<reference evidence="1" key="1">
    <citation type="submission" date="2023-10" db="EMBL/GenBank/DDBJ databases">
        <title>Genome assembly of Pristionchus species.</title>
        <authorList>
            <person name="Yoshida K."/>
            <person name="Sommer R.J."/>
        </authorList>
    </citation>
    <scope>NUCLEOTIDE SEQUENCE</scope>
    <source>
        <strain evidence="1">RS5133</strain>
    </source>
</reference>
<dbReference type="Proteomes" id="UP001432322">
    <property type="component" value="Unassembled WGS sequence"/>
</dbReference>
<organism evidence="1 2">
    <name type="scientific">Pristionchus fissidentatus</name>
    <dbReference type="NCBI Taxonomy" id="1538716"/>
    <lineage>
        <taxon>Eukaryota</taxon>
        <taxon>Metazoa</taxon>
        <taxon>Ecdysozoa</taxon>
        <taxon>Nematoda</taxon>
        <taxon>Chromadorea</taxon>
        <taxon>Rhabditida</taxon>
        <taxon>Rhabditina</taxon>
        <taxon>Diplogasteromorpha</taxon>
        <taxon>Diplogasteroidea</taxon>
        <taxon>Neodiplogasteridae</taxon>
        <taxon>Pristionchus</taxon>
    </lineage>
</organism>
<keyword evidence="2" id="KW-1185">Reference proteome</keyword>
<proteinExistence type="predicted"/>
<name>A0AAV5WC46_9BILA</name>